<accession>A0A699HXE0</accession>
<sequence>VCLVVIPARWLQKVRRSWSFLSLICTFILLSLPPGIGKAVEEYSIPLDLHPRLPPPGMTMNKLSSRYIGLYIEQLEQGDRRVVPDAMPWRHGDTDLHDDFSENYNENDAARLSEFLVPLRPPPRHLLYVCGLTMACRHPKLHYNIKDQVQNVIDMDMFLKLPTWTGTVVGRGDPIPEDQRPKSWVTPSREAKRAGAKGAEGPKKRRKVQKHNESIQEVVDLSGNTRVPTLPAVANQPSPHIEHHDNHENKSFDAHSSQSSHQGNEDEPVDHRYVPNWVLCDDVRVCTFHACRELISHLAIPAEDEFSGNLSNVENRNDAYSVELKHLRSSLMRENQDNDGLTNKLTLLESAHSECSSREKELLDMVKDLEGERDEWRTTASDEVEKIRRLKKDLEPRTQQLMVVEEKIRVLERDKLALSAEVAQAEADLKKLVREFRHVVVKRLHTSVEYRKSLAFPVAKHRELFTIPYPYIQKFADSYDLSMSELLEVSPNVPPLSKDGDASFNAAAGGAT</sequence>
<dbReference type="AlphaFoldDB" id="A0A699HXE0"/>
<evidence type="ECO:0000256" key="2">
    <source>
        <dbReference type="SAM" id="MobiDB-lite"/>
    </source>
</evidence>
<evidence type="ECO:0000256" key="1">
    <source>
        <dbReference type="SAM" id="Coils"/>
    </source>
</evidence>
<feature type="transmembrane region" description="Helical" evidence="3">
    <location>
        <begin position="18"/>
        <end position="36"/>
    </location>
</feature>
<protein>
    <recommendedName>
        <fullName evidence="5">Transposase (Putative), gypsy type</fullName>
    </recommendedName>
</protein>
<feature type="compositionally biased region" description="Basic and acidic residues" evidence="2">
    <location>
        <begin position="240"/>
        <end position="253"/>
    </location>
</feature>
<keyword evidence="3" id="KW-1133">Transmembrane helix</keyword>
<evidence type="ECO:0000256" key="3">
    <source>
        <dbReference type="SAM" id="Phobius"/>
    </source>
</evidence>
<feature type="non-terminal residue" evidence="4">
    <location>
        <position position="1"/>
    </location>
</feature>
<reference evidence="4" key="1">
    <citation type="journal article" date="2019" name="Sci. Rep.">
        <title>Draft genome of Tanacetum cinerariifolium, the natural source of mosquito coil.</title>
        <authorList>
            <person name="Yamashiro T."/>
            <person name="Shiraishi A."/>
            <person name="Satake H."/>
            <person name="Nakayama K."/>
        </authorList>
    </citation>
    <scope>NUCLEOTIDE SEQUENCE</scope>
</reference>
<proteinExistence type="predicted"/>
<name>A0A699HXE0_TANCI</name>
<comment type="caution">
    <text evidence="4">The sequence shown here is derived from an EMBL/GenBank/DDBJ whole genome shotgun (WGS) entry which is preliminary data.</text>
</comment>
<keyword evidence="1" id="KW-0175">Coiled coil</keyword>
<keyword evidence="3" id="KW-0812">Transmembrane</keyword>
<evidence type="ECO:0000313" key="4">
    <source>
        <dbReference type="EMBL" id="GEY82509.1"/>
    </source>
</evidence>
<dbReference type="EMBL" id="BKCJ010213266">
    <property type="protein sequence ID" value="GEY82509.1"/>
    <property type="molecule type" value="Genomic_DNA"/>
</dbReference>
<feature type="coiled-coil region" evidence="1">
    <location>
        <begin position="401"/>
        <end position="435"/>
    </location>
</feature>
<gene>
    <name evidence="4" type="ORF">Tci_454483</name>
</gene>
<keyword evidence="3" id="KW-0472">Membrane</keyword>
<feature type="region of interest" description="Disordered" evidence="2">
    <location>
        <begin position="168"/>
        <end position="268"/>
    </location>
</feature>
<evidence type="ECO:0008006" key="5">
    <source>
        <dbReference type="Google" id="ProtNLM"/>
    </source>
</evidence>
<organism evidence="4">
    <name type="scientific">Tanacetum cinerariifolium</name>
    <name type="common">Dalmatian daisy</name>
    <name type="synonym">Chrysanthemum cinerariifolium</name>
    <dbReference type="NCBI Taxonomy" id="118510"/>
    <lineage>
        <taxon>Eukaryota</taxon>
        <taxon>Viridiplantae</taxon>
        <taxon>Streptophyta</taxon>
        <taxon>Embryophyta</taxon>
        <taxon>Tracheophyta</taxon>
        <taxon>Spermatophyta</taxon>
        <taxon>Magnoliopsida</taxon>
        <taxon>eudicotyledons</taxon>
        <taxon>Gunneridae</taxon>
        <taxon>Pentapetalae</taxon>
        <taxon>asterids</taxon>
        <taxon>campanulids</taxon>
        <taxon>Asterales</taxon>
        <taxon>Asteraceae</taxon>
        <taxon>Asteroideae</taxon>
        <taxon>Anthemideae</taxon>
        <taxon>Anthemidinae</taxon>
        <taxon>Tanacetum</taxon>
    </lineage>
</organism>